<gene>
    <name evidence="5" type="ORF">M9Y10_039064</name>
</gene>
<comment type="caution">
    <text evidence="5">The sequence shown here is derived from an EMBL/GenBank/DDBJ whole genome shotgun (WGS) entry which is preliminary data.</text>
</comment>
<name>A0ABR2KA99_9EUKA</name>
<dbReference type="InterPro" id="IPR024738">
    <property type="entry name" value="Hfi1/Tada1"/>
</dbReference>
<keyword evidence="3" id="KW-0804">Transcription</keyword>
<organism evidence="5 6">
    <name type="scientific">Tritrichomonas musculus</name>
    <dbReference type="NCBI Taxonomy" id="1915356"/>
    <lineage>
        <taxon>Eukaryota</taxon>
        <taxon>Metamonada</taxon>
        <taxon>Parabasalia</taxon>
        <taxon>Tritrichomonadida</taxon>
        <taxon>Tritrichomonadidae</taxon>
        <taxon>Tritrichomonas</taxon>
    </lineage>
</organism>
<keyword evidence="6" id="KW-1185">Reference proteome</keyword>
<dbReference type="EMBL" id="JAPFFF010000006">
    <property type="protein sequence ID" value="KAK8888004.1"/>
    <property type="molecule type" value="Genomic_DNA"/>
</dbReference>
<evidence type="ECO:0000256" key="4">
    <source>
        <dbReference type="ARBA" id="ARBA00023242"/>
    </source>
</evidence>
<dbReference type="Proteomes" id="UP001470230">
    <property type="component" value="Unassembled WGS sequence"/>
</dbReference>
<accession>A0ABR2KA99</accession>
<sequence length="230" mass="26380">MNNISESSQTYPDLCSSSMQSNFPSSFTVKRKDVLNLKSRLLNHVKNPDYWKILSQFLKGECSKQKYDEAMDIYLQTNEARLLHNDFIRAILFNAHYSPIPPPGIPIPQKKLPDHIKLNLNKKHYKLKKKMLNSYSSVDLGHIPSIEQLSSRVSQLTSIKVDNSAISLLFDELNNYILMVLKICTESVPEISNQSNVTISANHIINVMSSYNELIFKNRRKMLSGSIYNE</sequence>
<evidence type="ECO:0000313" key="5">
    <source>
        <dbReference type="EMBL" id="KAK8888004.1"/>
    </source>
</evidence>
<reference evidence="5 6" key="1">
    <citation type="submission" date="2024-04" db="EMBL/GenBank/DDBJ databases">
        <title>Tritrichomonas musculus Genome.</title>
        <authorList>
            <person name="Alves-Ferreira E."/>
            <person name="Grigg M."/>
            <person name="Lorenzi H."/>
            <person name="Galac M."/>
        </authorList>
    </citation>
    <scope>NUCLEOTIDE SEQUENCE [LARGE SCALE GENOMIC DNA]</scope>
    <source>
        <strain evidence="5 6">EAF2021</strain>
    </source>
</reference>
<dbReference type="PANTHER" id="PTHR21277">
    <property type="entry name" value="TRANSCRIPTIONAL ADAPTER 1"/>
    <property type="match status" value="1"/>
</dbReference>
<dbReference type="PANTHER" id="PTHR21277:SF5">
    <property type="entry name" value="TRANSCRIPTIONAL ADAPTER 1"/>
    <property type="match status" value="1"/>
</dbReference>
<evidence type="ECO:0000256" key="3">
    <source>
        <dbReference type="ARBA" id="ARBA00023163"/>
    </source>
</evidence>
<evidence type="ECO:0000256" key="1">
    <source>
        <dbReference type="ARBA" id="ARBA00004123"/>
    </source>
</evidence>
<keyword evidence="4" id="KW-0539">Nucleus</keyword>
<evidence type="ECO:0000256" key="2">
    <source>
        <dbReference type="ARBA" id="ARBA00023015"/>
    </source>
</evidence>
<proteinExistence type="predicted"/>
<keyword evidence="2" id="KW-0805">Transcription regulation</keyword>
<evidence type="ECO:0000313" key="6">
    <source>
        <dbReference type="Proteomes" id="UP001470230"/>
    </source>
</evidence>
<comment type="subcellular location">
    <subcellularLocation>
        <location evidence="1">Nucleus</location>
    </subcellularLocation>
</comment>
<dbReference type="Pfam" id="PF12767">
    <property type="entry name" value="SAGA-Tad1"/>
    <property type="match status" value="1"/>
</dbReference>
<protein>
    <submittedName>
        <fullName evidence="5">Uncharacterized protein</fullName>
    </submittedName>
</protein>